<keyword evidence="3" id="KW-1185">Reference proteome</keyword>
<reference evidence="3" key="1">
    <citation type="journal article" date="2015" name="PLoS Genet.">
        <title>Genome Sequence and Transcriptome Analyses of Chrysochromulina tobin: Metabolic Tools for Enhanced Algal Fitness in the Prominent Order Prymnesiales (Haptophyceae).</title>
        <authorList>
            <person name="Hovde B.T."/>
            <person name="Deodato C.R."/>
            <person name="Hunsperger H.M."/>
            <person name="Ryken S.A."/>
            <person name="Yost W."/>
            <person name="Jha R.K."/>
            <person name="Patterson J."/>
            <person name="Monnat R.J. Jr."/>
            <person name="Barlow S.B."/>
            <person name="Starkenburg S.R."/>
            <person name="Cattolico R.A."/>
        </authorList>
    </citation>
    <scope>NUCLEOTIDE SEQUENCE</scope>
    <source>
        <strain evidence="3">CCMP291</strain>
    </source>
</reference>
<dbReference type="AlphaFoldDB" id="A0A0M0JY41"/>
<name>A0A0M0JY41_9EUKA</name>
<evidence type="ECO:0000313" key="3">
    <source>
        <dbReference type="Proteomes" id="UP000037460"/>
    </source>
</evidence>
<feature type="region of interest" description="Disordered" evidence="1">
    <location>
        <begin position="132"/>
        <end position="184"/>
    </location>
</feature>
<dbReference type="Proteomes" id="UP000037460">
    <property type="component" value="Unassembled WGS sequence"/>
</dbReference>
<dbReference type="EMBL" id="JWZX01002008">
    <property type="protein sequence ID" value="KOO31474.1"/>
    <property type="molecule type" value="Genomic_DNA"/>
</dbReference>
<proteinExistence type="predicted"/>
<evidence type="ECO:0000256" key="1">
    <source>
        <dbReference type="SAM" id="MobiDB-lite"/>
    </source>
</evidence>
<organism evidence="2 3">
    <name type="scientific">Chrysochromulina tobinii</name>
    <dbReference type="NCBI Taxonomy" id="1460289"/>
    <lineage>
        <taxon>Eukaryota</taxon>
        <taxon>Haptista</taxon>
        <taxon>Haptophyta</taxon>
        <taxon>Prymnesiophyceae</taxon>
        <taxon>Prymnesiales</taxon>
        <taxon>Chrysochromulinaceae</taxon>
        <taxon>Chrysochromulina</taxon>
    </lineage>
</organism>
<feature type="compositionally biased region" description="Pro residues" evidence="1">
    <location>
        <begin position="255"/>
        <end position="264"/>
    </location>
</feature>
<protein>
    <submittedName>
        <fullName evidence="2">Uncharacterized protein</fullName>
    </submittedName>
</protein>
<evidence type="ECO:0000313" key="2">
    <source>
        <dbReference type="EMBL" id="KOO31474.1"/>
    </source>
</evidence>
<comment type="caution">
    <text evidence="2">The sequence shown here is derived from an EMBL/GenBank/DDBJ whole genome shotgun (WGS) entry which is preliminary data.</text>
</comment>
<feature type="region of interest" description="Disordered" evidence="1">
    <location>
        <begin position="30"/>
        <end position="99"/>
    </location>
</feature>
<sequence length="325" mass="34433">MASIHARPAPITPVAPPHLRSALAGAAAAPKMPGYLQSTTSSRASLRPGSPRREKPDPAAMVPAGGVPNRSESLQLDFNNLPERGEYRHTQRRVYNVPQRSYPATVASIAAPSRSGMESPRYSKESLLFAETSTGVQPHERSAYGERPPTARRPPTAPVVSTHDKTLPNKSKSKRGAGSCQRAPELTSTAALANSVTLAASATLLASSYQPPVEPPPPNYFTAKEVARRARGFASPSISRPADVYTVATARGPEAPVPPPPPPVDLSRTTEGSLTSKLVDLRPSGYVGMASGPVRDNLLGGRRARGMCSPRSEVYNPIAWDANPS</sequence>
<feature type="region of interest" description="Disordered" evidence="1">
    <location>
        <begin position="251"/>
        <end position="271"/>
    </location>
</feature>
<accession>A0A0M0JY41</accession>
<gene>
    <name evidence="2" type="ORF">Ctob_010672</name>
</gene>